<evidence type="ECO:0000313" key="1">
    <source>
        <dbReference type="EMBL" id="GAL22923.1"/>
    </source>
</evidence>
<dbReference type="EMBL" id="BBMR01000017">
    <property type="protein sequence ID" value="GAL22923.1"/>
    <property type="molecule type" value="Genomic_DNA"/>
</dbReference>
<comment type="caution">
    <text evidence="1">The sequence shown here is derived from an EMBL/GenBank/DDBJ whole genome shotgun (WGS) entry which is preliminary data.</text>
</comment>
<evidence type="ECO:0000313" key="2">
    <source>
        <dbReference type="Proteomes" id="UP000029228"/>
    </source>
</evidence>
<reference evidence="1 2" key="1">
    <citation type="submission" date="2014-09" db="EMBL/GenBank/DDBJ databases">
        <title>Vibrio maritimus JCM 19235. (C45) whole genome shotgun sequence.</title>
        <authorList>
            <person name="Sawabe T."/>
            <person name="Meirelles P."/>
            <person name="Nakanishi M."/>
            <person name="Sayaka M."/>
            <person name="Hattori M."/>
            <person name="Ohkuma M."/>
        </authorList>
    </citation>
    <scope>NUCLEOTIDE SEQUENCE [LARGE SCALE GENOMIC DNA]</scope>
    <source>
        <strain evidence="2">JCM19235</strain>
    </source>
</reference>
<dbReference type="STRING" id="990268.JCM19235_1224"/>
<accession>A0A090S806</accession>
<keyword evidence="2" id="KW-1185">Reference proteome</keyword>
<protein>
    <submittedName>
        <fullName evidence="1">Uncharacterized protein</fullName>
    </submittedName>
</protein>
<name>A0A090S806_9VIBR</name>
<organism evidence="1 2">
    <name type="scientific">Vibrio maritimus</name>
    <dbReference type="NCBI Taxonomy" id="990268"/>
    <lineage>
        <taxon>Bacteria</taxon>
        <taxon>Pseudomonadati</taxon>
        <taxon>Pseudomonadota</taxon>
        <taxon>Gammaproteobacteria</taxon>
        <taxon>Vibrionales</taxon>
        <taxon>Vibrionaceae</taxon>
        <taxon>Vibrio</taxon>
    </lineage>
</organism>
<gene>
    <name evidence="1" type="ORF">JCM19235_1224</name>
</gene>
<dbReference type="Proteomes" id="UP000029228">
    <property type="component" value="Unassembled WGS sequence"/>
</dbReference>
<dbReference type="AlphaFoldDB" id="A0A090S806"/>
<sequence>MSYERASGVDYVNDTGAELVFTARISDEGTATYRDFYVDGVEVASVKPNMQNTGNDGDDRKQLIVHVPAGATYRHRGIDHEGADTIFELRCTPP</sequence>
<proteinExistence type="predicted"/>